<dbReference type="OrthoDB" id="5946976at2759"/>
<dbReference type="AlphaFoldDB" id="A0A3M7MF67"/>
<dbReference type="PANTHER" id="PTHR43319">
    <property type="entry name" value="BETA-LACTAMASE-RELATED"/>
    <property type="match status" value="1"/>
</dbReference>
<evidence type="ECO:0000313" key="2">
    <source>
        <dbReference type="EMBL" id="RMZ73019.1"/>
    </source>
</evidence>
<protein>
    <submittedName>
        <fullName evidence="2">Beta-lactamase</fullName>
    </submittedName>
</protein>
<organism evidence="2 3">
    <name type="scientific">Pyrenophora seminiperda CCB06</name>
    <dbReference type="NCBI Taxonomy" id="1302712"/>
    <lineage>
        <taxon>Eukaryota</taxon>
        <taxon>Fungi</taxon>
        <taxon>Dikarya</taxon>
        <taxon>Ascomycota</taxon>
        <taxon>Pezizomycotina</taxon>
        <taxon>Dothideomycetes</taxon>
        <taxon>Pleosporomycetidae</taxon>
        <taxon>Pleosporales</taxon>
        <taxon>Pleosporineae</taxon>
        <taxon>Pleosporaceae</taxon>
        <taxon>Pyrenophora</taxon>
    </lineage>
</organism>
<gene>
    <name evidence="2" type="ORF">GMOD_00009524</name>
</gene>
<dbReference type="InterPro" id="IPR001466">
    <property type="entry name" value="Beta-lactam-related"/>
</dbReference>
<dbReference type="PANTHER" id="PTHR43319:SF3">
    <property type="entry name" value="BETA-LACTAMASE-RELATED DOMAIN-CONTAINING PROTEIN"/>
    <property type="match status" value="1"/>
</dbReference>
<feature type="domain" description="Beta-lactamase-related" evidence="1">
    <location>
        <begin position="15"/>
        <end position="363"/>
    </location>
</feature>
<reference evidence="2 3" key="1">
    <citation type="journal article" date="2014" name="PLoS ONE">
        <title>De novo Genome Assembly of the Fungal Plant Pathogen Pyrenophora semeniperda.</title>
        <authorList>
            <person name="Soliai M.M."/>
            <person name="Meyer S.E."/>
            <person name="Udall J.A."/>
            <person name="Elzinga D.E."/>
            <person name="Hermansen R.A."/>
            <person name="Bodily P.M."/>
            <person name="Hart A.A."/>
            <person name="Coleman C.E."/>
        </authorList>
    </citation>
    <scope>NUCLEOTIDE SEQUENCE [LARGE SCALE GENOMIC DNA]</scope>
    <source>
        <strain evidence="2 3">CCB06</strain>
        <tissue evidence="2">Mycelium</tissue>
    </source>
</reference>
<dbReference type="Pfam" id="PF00144">
    <property type="entry name" value="Beta-lactamase"/>
    <property type="match status" value="1"/>
</dbReference>
<dbReference type="Gene3D" id="3.40.710.10">
    <property type="entry name" value="DD-peptidase/beta-lactamase superfamily"/>
    <property type="match status" value="1"/>
</dbReference>
<evidence type="ECO:0000313" key="3">
    <source>
        <dbReference type="Proteomes" id="UP000265663"/>
    </source>
</evidence>
<dbReference type="InterPro" id="IPR052907">
    <property type="entry name" value="Beta-lactamase/esterase"/>
</dbReference>
<proteinExistence type="predicted"/>
<accession>A0A3M7MF67</accession>
<dbReference type="InterPro" id="IPR012338">
    <property type="entry name" value="Beta-lactam/transpept-like"/>
</dbReference>
<dbReference type="SUPFAM" id="SSF56601">
    <property type="entry name" value="beta-lactamase/transpeptidase-like"/>
    <property type="match status" value="1"/>
</dbReference>
<keyword evidence="3" id="KW-1185">Reference proteome</keyword>
<dbReference type="Proteomes" id="UP000265663">
    <property type="component" value="Unassembled WGS sequence"/>
</dbReference>
<dbReference type="EMBL" id="KE747838">
    <property type="protein sequence ID" value="RMZ73019.1"/>
    <property type="molecule type" value="Genomic_DNA"/>
</dbReference>
<evidence type="ECO:0000259" key="1">
    <source>
        <dbReference type="Pfam" id="PF00144"/>
    </source>
</evidence>
<name>A0A3M7MF67_9PLEO</name>
<sequence length="396" mass="42985">MAQVQGTCEPRFAKVRELFQSYLDSGDELGASLCVNVGGTSVLDLWGGYADAARSRAWEKDTITCVWSSSKNVVALAALVCISRGLLDPAEKVATYWPEFGVNGKEKVEVRHLLSHAAGLSGWQEATTFEDVCDLEKSTKLLEQQAPWWEPGTASGYHALTMGHLLAGLIRRVTGSSFQDFVTKELTGPLAADFQFGAKKEDWQRIAQIIPPPERDPNAPIPEQFKDPNNIAFKTVAVNPGLSAEHANTELWRNSVIPAANGFSNARGIVSLLSAISLQDERFVSPKTVEQIFVPQQFGTDLVLPARVRFGLGFALSTEGTPFENLPEGKVASWGGWGGSQFIMDVDRGVTIGYVMNKMEDAGLGQQVKTQGGKMGAGNERTNAYVNAIYEALEAK</sequence>